<reference evidence="2" key="1">
    <citation type="submission" date="2016-05" db="EMBL/GenBank/DDBJ databases">
        <authorList>
            <person name="Baek K."/>
            <person name="Yang S.-J."/>
        </authorList>
    </citation>
    <scope>NUCLEOTIDE SEQUENCE [LARGE SCALE GENOMIC DNA]</scope>
    <source>
        <strain evidence="2">ST58-10</strain>
    </source>
</reference>
<sequence>MLGSVNIGRAQIAHQELLPAENEKRQETVTSVVTTEIAAHLLPMHRIVSRVEIENQPLRWLPVRANELLNQFFMHGHGPGPISVEFEPAQCGLTGQFSIAIDGRLKCQVMPQCLVIIEVFVTQRQSVNALSDHGLCLVPAMGGAARIRNLAGDRAGKPQLPVELSEQQHTGIGRDVATVEIGLDFTTFTTWK</sequence>
<evidence type="ECO:0000313" key="2">
    <source>
        <dbReference type="Proteomes" id="UP000078070"/>
    </source>
</evidence>
<dbReference type="EMBL" id="CP015839">
    <property type="protein sequence ID" value="ANG62622.1"/>
    <property type="molecule type" value="Genomic_DNA"/>
</dbReference>
<accession>A0A1A9EXT0</accession>
<protein>
    <submittedName>
        <fullName evidence="1">Uncharacterized protein</fullName>
    </submittedName>
</protein>
<reference evidence="1 2" key="2">
    <citation type="journal article" date="2018" name="Int. J. Syst. Evol. Microbiol.">
        <title>Marinobacterium aestuarii sp. nov., a benzene-degrading marine bacterium isolated from estuary sediment.</title>
        <authorList>
            <person name="Bae S.S."/>
            <person name="Jung J."/>
            <person name="Chung D."/>
            <person name="Baek K."/>
        </authorList>
    </citation>
    <scope>NUCLEOTIDE SEQUENCE [LARGE SCALE GENOMIC DNA]</scope>
    <source>
        <strain evidence="1 2">ST58-10</strain>
    </source>
</reference>
<proteinExistence type="predicted"/>
<dbReference type="AlphaFoldDB" id="A0A1A9EXT0"/>
<gene>
    <name evidence="1" type="ORF">A8C75_09090</name>
</gene>
<dbReference type="KEGG" id="mars:A8C75_09090"/>
<name>A0A1A9EXT0_9GAMM</name>
<keyword evidence="2" id="KW-1185">Reference proteome</keyword>
<organism evidence="1 2">
    <name type="scientific">Marinobacterium aestuarii</name>
    <dbReference type="NCBI Taxonomy" id="1821621"/>
    <lineage>
        <taxon>Bacteria</taxon>
        <taxon>Pseudomonadati</taxon>
        <taxon>Pseudomonadota</taxon>
        <taxon>Gammaproteobacteria</taxon>
        <taxon>Oceanospirillales</taxon>
        <taxon>Oceanospirillaceae</taxon>
        <taxon>Marinobacterium</taxon>
    </lineage>
</organism>
<dbReference type="Proteomes" id="UP000078070">
    <property type="component" value="Chromosome"/>
</dbReference>
<evidence type="ECO:0000313" key="1">
    <source>
        <dbReference type="EMBL" id="ANG62622.1"/>
    </source>
</evidence>